<accession>A0A3A3FUH6</accession>
<dbReference type="SUPFAM" id="SSF51735">
    <property type="entry name" value="NAD(P)-binding Rossmann-fold domains"/>
    <property type="match status" value="1"/>
</dbReference>
<dbReference type="PROSITE" id="PS00061">
    <property type="entry name" value="ADH_SHORT"/>
    <property type="match status" value="1"/>
</dbReference>
<evidence type="ECO:0000256" key="2">
    <source>
        <dbReference type="ARBA" id="ARBA00023002"/>
    </source>
</evidence>
<dbReference type="PRINTS" id="PR00080">
    <property type="entry name" value="SDRFAMILY"/>
</dbReference>
<protein>
    <submittedName>
        <fullName evidence="4">SDR family oxidoreductase</fullName>
    </submittedName>
</protein>
<dbReference type="CDD" id="cd05233">
    <property type="entry name" value="SDR_c"/>
    <property type="match status" value="1"/>
</dbReference>
<reference evidence="5" key="1">
    <citation type="submission" date="2018-09" db="EMBL/GenBank/DDBJ databases">
        <authorList>
            <person name="Zhu H."/>
        </authorList>
    </citation>
    <scope>NUCLEOTIDE SEQUENCE [LARGE SCALE GENOMIC DNA]</scope>
    <source>
        <strain evidence="5">K1R23-30</strain>
    </source>
</reference>
<dbReference type="Pfam" id="PF00106">
    <property type="entry name" value="adh_short"/>
    <property type="match status" value="1"/>
</dbReference>
<dbReference type="FunFam" id="3.40.50.720:FF:000173">
    <property type="entry name" value="3-oxoacyl-[acyl-carrier protein] reductase"/>
    <property type="match status" value="1"/>
</dbReference>
<gene>
    <name evidence="4" type="ORF">D3871_06550</name>
</gene>
<name>A0A3A3FUH6_9BURK</name>
<dbReference type="RefSeq" id="WP_119768161.1">
    <property type="nucleotide sequence ID" value="NZ_QYUO01000001.1"/>
</dbReference>
<dbReference type="GO" id="GO:0016616">
    <property type="term" value="F:oxidoreductase activity, acting on the CH-OH group of donors, NAD or NADP as acceptor"/>
    <property type="evidence" value="ECO:0007669"/>
    <property type="project" value="TreeGrafter"/>
</dbReference>
<sequence length="279" mass="29806">MKLKDKVAVVTGAAGGLGRGIALSFAREGARVVVCDINEAALAPVKAEIQELGAECLALHCDVSDSESVNAMFARIDTHLGTTHILVNNAGLVPEKPHDEERRKRHYGLATRPVPRQSLGITKEMSDAEWRRFWSVNVDGVFYCTRAALVRMEAQSYGRIINISSVAGISAASAHSPHYSASKGAVIAFTRAVGYEVCGANVLVNCICPGGVQTPAFERYIDQLTPEEQNTLWQLVPLGRLGKPGEYGALAVYLASEECYLVGSIVNASGGAVVQSSYV</sequence>
<comment type="caution">
    <text evidence="4">The sequence shown here is derived from an EMBL/GenBank/DDBJ whole genome shotgun (WGS) entry which is preliminary data.</text>
</comment>
<dbReference type="OrthoDB" id="9802564at2"/>
<dbReference type="Proteomes" id="UP000265955">
    <property type="component" value="Unassembled WGS sequence"/>
</dbReference>
<dbReference type="InterPro" id="IPR002347">
    <property type="entry name" value="SDR_fam"/>
</dbReference>
<dbReference type="InterPro" id="IPR020904">
    <property type="entry name" value="Sc_DH/Rdtase_CS"/>
</dbReference>
<organism evidence="4 5">
    <name type="scientific">Noviherbaspirillum saxi</name>
    <dbReference type="NCBI Taxonomy" id="2320863"/>
    <lineage>
        <taxon>Bacteria</taxon>
        <taxon>Pseudomonadati</taxon>
        <taxon>Pseudomonadota</taxon>
        <taxon>Betaproteobacteria</taxon>
        <taxon>Burkholderiales</taxon>
        <taxon>Oxalobacteraceae</taxon>
        <taxon>Noviherbaspirillum</taxon>
    </lineage>
</organism>
<evidence type="ECO:0000313" key="4">
    <source>
        <dbReference type="EMBL" id="RJF98208.1"/>
    </source>
</evidence>
<dbReference type="AlphaFoldDB" id="A0A3A3FUH6"/>
<keyword evidence="5" id="KW-1185">Reference proteome</keyword>
<dbReference type="InterPro" id="IPR036291">
    <property type="entry name" value="NAD(P)-bd_dom_sf"/>
</dbReference>
<dbReference type="PANTHER" id="PTHR42760">
    <property type="entry name" value="SHORT-CHAIN DEHYDROGENASES/REDUCTASES FAMILY MEMBER"/>
    <property type="match status" value="1"/>
</dbReference>
<dbReference type="Gene3D" id="3.40.50.720">
    <property type="entry name" value="NAD(P)-binding Rossmann-like Domain"/>
    <property type="match status" value="1"/>
</dbReference>
<dbReference type="EMBL" id="QYUO01000001">
    <property type="protein sequence ID" value="RJF98208.1"/>
    <property type="molecule type" value="Genomic_DNA"/>
</dbReference>
<comment type="similarity">
    <text evidence="1 3">Belongs to the short-chain dehydrogenases/reductases (SDR) family.</text>
</comment>
<evidence type="ECO:0000256" key="3">
    <source>
        <dbReference type="RuleBase" id="RU000363"/>
    </source>
</evidence>
<evidence type="ECO:0000256" key="1">
    <source>
        <dbReference type="ARBA" id="ARBA00006484"/>
    </source>
</evidence>
<keyword evidence="2" id="KW-0560">Oxidoreductase</keyword>
<evidence type="ECO:0000313" key="5">
    <source>
        <dbReference type="Proteomes" id="UP000265955"/>
    </source>
</evidence>
<dbReference type="PRINTS" id="PR00081">
    <property type="entry name" value="GDHRDH"/>
</dbReference>
<dbReference type="PANTHER" id="PTHR42760:SF133">
    <property type="entry name" value="3-OXOACYL-[ACYL-CARRIER-PROTEIN] REDUCTASE"/>
    <property type="match status" value="1"/>
</dbReference>
<proteinExistence type="inferred from homology"/>